<name>A0A9N9CLG9_9GLOM</name>
<dbReference type="AlphaFoldDB" id="A0A9N9CLG9"/>
<proteinExistence type="predicted"/>
<sequence length="112" mass="13085">MQNSNFAIKSGGQTGVERGTLDAARDFNTQTDIYDTIINITGWCPKGRRAEDGQISDEYPLKETATDIYLSDNQENVPRWFNEHQENVLRWLNEHQENVLRWLNEHQINHLN</sequence>
<dbReference type="InterPro" id="IPR024755">
    <property type="entry name" value="cpYpsA"/>
</dbReference>
<keyword evidence="2" id="KW-1185">Reference proteome</keyword>
<accession>A0A9N9CLG9</accession>
<organism evidence="1 2">
    <name type="scientific">Racocetra fulgida</name>
    <dbReference type="NCBI Taxonomy" id="60492"/>
    <lineage>
        <taxon>Eukaryota</taxon>
        <taxon>Fungi</taxon>
        <taxon>Fungi incertae sedis</taxon>
        <taxon>Mucoromycota</taxon>
        <taxon>Glomeromycotina</taxon>
        <taxon>Glomeromycetes</taxon>
        <taxon>Diversisporales</taxon>
        <taxon>Gigasporaceae</taxon>
        <taxon>Racocetra</taxon>
    </lineage>
</organism>
<feature type="non-terminal residue" evidence="1">
    <location>
        <position position="112"/>
    </location>
</feature>
<dbReference type="Pfam" id="PF12694">
    <property type="entry name" value="cpYpsA"/>
    <property type="match status" value="1"/>
</dbReference>
<evidence type="ECO:0000313" key="2">
    <source>
        <dbReference type="Proteomes" id="UP000789396"/>
    </source>
</evidence>
<comment type="caution">
    <text evidence="1">The sequence shown here is derived from an EMBL/GenBank/DDBJ whole genome shotgun (WGS) entry which is preliminary data.</text>
</comment>
<gene>
    <name evidence="1" type="ORF">RFULGI_LOCUS6796</name>
</gene>
<dbReference type="Gene3D" id="3.40.50.450">
    <property type="match status" value="1"/>
</dbReference>
<dbReference type="Proteomes" id="UP000789396">
    <property type="component" value="Unassembled WGS sequence"/>
</dbReference>
<protein>
    <submittedName>
        <fullName evidence="1">3243_t:CDS:1</fullName>
    </submittedName>
</protein>
<reference evidence="1" key="1">
    <citation type="submission" date="2021-06" db="EMBL/GenBank/DDBJ databases">
        <authorList>
            <person name="Kallberg Y."/>
            <person name="Tangrot J."/>
            <person name="Rosling A."/>
        </authorList>
    </citation>
    <scope>NUCLEOTIDE SEQUENCE</scope>
    <source>
        <strain evidence="1">IN212</strain>
    </source>
</reference>
<dbReference type="OrthoDB" id="2379830at2759"/>
<evidence type="ECO:0000313" key="1">
    <source>
        <dbReference type="EMBL" id="CAG8606132.1"/>
    </source>
</evidence>
<dbReference type="EMBL" id="CAJVPZ010009179">
    <property type="protein sequence ID" value="CAG8606132.1"/>
    <property type="molecule type" value="Genomic_DNA"/>
</dbReference>